<gene>
    <name evidence="1" type="ORF">LG35_03085</name>
</gene>
<proteinExistence type="predicted"/>
<dbReference type="EMBL" id="JRGF01000003">
    <property type="protein sequence ID" value="KHE42589.1"/>
    <property type="molecule type" value="Genomic_DNA"/>
</dbReference>
<organism evidence="1 2">
    <name type="scientific">Alistipes inops</name>
    <dbReference type="NCBI Taxonomy" id="1501391"/>
    <lineage>
        <taxon>Bacteria</taxon>
        <taxon>Pseudomonadati</taxon>
        <taxon>Bacteroidota</taxon>
        <taxon>Bacteroidia</taxon>
        <taxon>Bacteroidales</taxon>
        <taxon>Rikenellaceae</taxon>
        <taxon>Alistipes</taxon>
    </lineage>
</organism>
<sequence>MAVAVAACAFCSCARTESENFNEIEDKALDIWVSSNAPDAEPLGDTGMYYEVIEALPDGSATKVDVRGRWVDVEYVIRDLNGDIVYNRNEETARLLGTFTKYTHYIPDRLYIASRQDLSDIPSGIYQAITEIMPGETWRVYIPSRLAFASYGIQTSTGYGGQQALESDVPVILDSLRIVNIVDNPQSEGRQAIEEFVTASRPEGWGKPLNDTVREGLYMDILARPNPGDTVPLNQSANIYYRCGFLDGHLIDSNIDTVLYNRFGTVRSSDVTSPIRVTRMSTDPNNANQMPAKVFYAILPDLCYGDSVRIAVPSEYGYYRQYMYPDKSSSMWSSSATFTFDFTYQYKDYTTEDTDYFFASSTYYMPYSTSSGTTVPVAEIKPYTPLIYEFVVQKPES</sequence>
<reference evidence="1 2" key="1">
    <citation type="submission" date="2014-09" db="EMBL/GenBank/DDBJ databases">
        <title>Alistipes sp. 627, sp. nov., a novel member of the family Rikenellaceae isolated from human faeces.</title>
        <authorList>
            <person name="Shkoporov A.N."/>
            <person name="Chaplin A.V."/>
            <person name="Motuzova O.V."/>
            <person name="Kafarskaia L.I."/>
            <person name="Khokhlova E.V."/>
            <person name="Efimov B.A."/>
        </authorList>
    </citation>
    <scope>NUCLEOTIDE SEQUENCE [LARGE SCALE GENOMIC DNA]</scope>
    <source>
        <strain evidence="1 2">627</strain>
    </source>
</reference>
<keyword evidence="2" id="KW-1185">Reference proteome</keyword>
<dbReference type="InterPro" id="IPR046357">
    <property type="entry name" value="PPIase_dom_sf"/>
</dbReference>
<dbReference type="Gene3D" id="3.10.50.40">
    <property type="match status" value="2"/>
</dbReference>
<name>A0ABR4YK04_9BACT</name>
<dbReference type="Proteomes" id="UP000030889">
    <property type="component" value="Unassembled WGS sequence"/>
</dbReference>
<dbReference type="SUPFAM" id="SSF54534">
    <property type="entry name" value="FKBP-like"/>
    <property type="match status" value="1"/>
</dbReference>
<evidence type="ECO:0000313" key="1">
    <source>
        <dbReference type="EMBL" id="KHE42589.1"/>
    </source>
</evidence>
<evidence type="ECO:0000313" key="2">
    <source>
        <dbReference type="Proteomes" id="UP000030889"/>
    </source>
</evidence>
<evidence type="ECO:0008006" key="3">
    <source>
        <dbReference type="Google" id="ProtNLM"/>
    </source>
</evidence>
<accession>A0ABR4YK04</accession>
<comment type="caution">
    <text evidence="1">The sequence shown here is derived from an EMBL/GenBank/DDBJ whole genome shotgun (WGS) entry which is preliminary data.</text>
</comment>
<protein>
    <recommendedName>
        <fullName evidence="3">Peptidylprolyl isomerase</fullName>
    </recommendedName>
</protein>